<sequence>MTTSSEHPDWTTTGFSTRAIHAGQDPDATTGAVVPPIHQVSTYKQDGVGGLRGGYEYSRSANPTRTALEEALAAAESGGLRPTADGSPAARGFAFASGLAAEDTLLRAVVRPGDHVIVPDDAYGGTYRLIARVFGPWGVEHTPVDLTDVEAVRAAVRPETRVVWVETPTNPLLGVSDIAALAGVAHDAGALLVVDNTFATPYLQQPLALGADVVVHSTTKYVGGHSDVVGGALVVASGAQLPGGLASPAGGTDVAGAVGFHQNASGAIAGPFDAWLTLRGLKTLAVRMDRHQANAAAVADFLAAHPAVTEVIYPGLASHPGHELAARQMSGFGGMVSFRAGSEAKALDVCARTQVFALAESLGGVESLIEHPGRMTHGSVAGTALEVPDDLVRLSVGIEDVEDLVADLTQALA</sequence>
<dbReference type="FunFam" id="3.40.640.10:FF:000009">
    <property type="entry name" value="Cystathionine gamma-synthase homolog"/>
    <property type="match status" value="1"/>
</dbReference>
<dbReference type="Gene3D" id="3.90.1150.10">
    <property type="entry name" value="Aspartate Aminotransferase, domain 1"/>
    <property type="match status" value="1"/>
</dbReference>
<dbReference type="Gene3D" id="3.40.640.10">
    <property type="entry name" value="Type I PLP-dependent aspartate aminotransferase-like (Major domain)"/>
    <property type="match status" value="1"/>
</dbReference>
<dbReference type="NCBIfam" id="NF005871">
    <property type="entry name" value="PRK07811.1"/>
    <property type="match status" value="1"/>
</dbReference>
<evidence type="ECO:0000256" key="2">
    <source>
        <dbReference type="ARBA" id="ARBA00009077"/>
    </source>
</evidence>
<evidence type="ECO:0000256" key="8">
    <source>
        <dbReference type="PIRSR" id="PIRSR001434-2"/>
    </source>
</evidence>
<dbReference type="InterPro" id="IPR015422">
    <property type="entry name" value="PyrdxlP-dep_Trfase_small"/>
</dbReference>
<comment type="catalytic activity">
    <reaction evidence="4">
        <text>O-succinyl-L-homoserine + L-cysteine = L,L-cystathionine + succinate + H(+)</text>
        <dbReference type="Rhea" id="RHEA:20397"/>
        <dbReference type="ChEBI" id="CHEBI:15378"/>
        <dbReference type="ChEBI" id="CHEBI:30031"/>
        <dbReference type="ChEBI" id="CHEBI:35235"/>
        <dbReference type="ChEBI" id="CHEBI:57661"/>
        <dbReference type="ChEBI" id="CHEBI:58161"/>
        <dbReference type="EC" id="2.5.1.48"/>
    </reaction>
</comment>
<dbReference type="GO" id="GO:0003962">
    <property type="term" value="F:cystathionine gamma-synthase activity"/>
    <property type="evidence" value="ECO:0007669"/>
    <property type="project" value="UniProtKB-EC"/>
</dbReference>
<keyword evidence="11" id="KW-1185">Reference proteome</keyword>
<dbReference type="Pfam" id="PF01053">
    <property type="entry name" value="Cys_Met_Meta_PP"/>
    <property type="match status" value="1"/>
</dbReference>
<comment type="cofactor">
    <cofactor evidence="1 9">
        <name>pyridoxal 5'-phosphate</name>
        <dbReference type="ChEBI" id="CHEBI:597326"/>
    </cofactor>
</comment>
<keyword evidence="3 8" id="KW-0663">Pyridoxal phosphate</keyword>
<reference evidence="10 11" key="1">
    <citation type="submission" date="2014-05" db="EMBL/GenBank/DDBJ databases">
        <title>Cellulosimicrobium funkei U11 genome.</title>
        <authorList>
            <person name="Hu C."/>
            <person name="Gong Y."/>
            <person name="Wan W."/>
            <person name="Jiang M."/>
        </authorList>
    </citation>
    <scope>NUCLEOTIDE SEQUENCE [LARGE SCALE GENOMIC DNA]</scope>
    <source>
        <strain evidence="10 11">U11</strain>
    </source>
</reference>
<dbReference type="InterPro" id="IPR015421">
    <property type="entry name" value="PyrdxlP-dep_Trfase_major"/>
</dbReference>
<dbReference type="InterPro" id="IPR015424">
    <property type="entry name" value="PyrdxlP-dep_Trfase"/>
</dbReference>
<gene>
    <name evidence="10" type="ORF">FB00_06475</name>
</gene>
<organism evidence="10 11">
    <name type="scientific">Cellulosimicrobium funkei</name>
    <dbReference type="NCBI Taxonomy" id="264251"/>
    <lineage>
        <taxon>Bacteria</taxon>
        <taxon>Bacillati</taxon>
        <taxon>Actinomycetota</taxon>
        <taxon>Actinomycetes</taxon>
        <taxon>Micrococcales</taxon>
        <taxon>Promicromonosporaceae</taxon>
        <taxon>Cellulosimicrobium</taxon>
    </lineage>
</organism>
<dbReference type="GO" id="GO:0030170">
    <property type="term" value="F:pyridoxal phosphate binding"/>
    <property type="evidence" value="ECO:0007669"/>
    <property type="project" value="InterPro"/>
</dbReference>
<dbReference type="GO" id="GO:0005737">
    <property type="term" value="C:cytoplasm"/>
    <property type="evidence" value="ECO:0007669"/>
    <property type="project" value="TreeGrafter"/>
</dbReference>
<accession>A0A0H2KQG6</accession>
<evidence type="ECO:0000313" key="11">
    <source>
        <dbReference type="Proteomes" id="UP000035265"/>
    </source>
</evidence>
<dbReference type="RefSeq" id="WP_047232062.1">
    <property type="nucleotide sequence ID" value="NZ_JNBQ01000004.1"/>
</dbReference>
<dbReference type="GO" id="GO:0019346">
    <property type="term" value="P:transsulfuration"/>
    <property type="evidence" value="ECO:0007669"/>
    <property type="project" value="InterPro"/>
</dbReference>
<evidence type="ECO:0000256" key="1">
    <source>
        <dbReference type="ARBA" id="ARBA00001933"/>
    </source>
</evidence>
<dbReference type="CDD" id="cd00614">
    <property type="entry name" value="CGS_like"/>
    <property type="match status" value="1"/>
</dbReference>
<evidence type="ECO:0000313" key="10">
    <source>
        <dbReference type="EMBL" id="KLN35413.1"/>
    </source>
</evidence>
<evidence type="ECO:0000256" key="5">
    <source>
        <dbReference type="ARBA" id="ARBA00066530"/>
    </source>
</evidence>
<dbReference type="PANTHER" id="PTHR11808">
    <property type="entry name" value="TRANS-SULFURATION ENZYME FAMILY MEMBER"/>
    <property type="match status" value="1"/>
</dbReference>
<comment type="similarity">
    <text evidence="2 9">Belongs to the trans-sulfuration enzymes family.</text>
</comment>
<dbReference type="STRING" id="264251.FB00_06475"/>
<dbReference type="AlphaFoldDB" id="A0A0H2KQG6"/>
<evidence type="ECO:0000256" key="4">
    <source>
        <dbReference type="ARBA" id="ARBA00051441"/>
    </source>
</evidence>
<dbReference type="PROSITE" id="PS00868">
    <property type="entry name" value="CYS_MET_METAB_PP"/>
    <property type="match status" value="1"/>
</dbReference>
<dbReference type="PIRSF" id="PIRSF001434">
    <property type="entry name" value="CGS"/>
    <property type="match status" value="1"/>
</dbReference>
<dbReference type="Proteomes" id="UP000035265">
    <property type="component" value="Unassembled WGS sequence"/>
</dbReference>
<evidence type="ECO:0000256" key="3">
    <source>
        <dbReference type="ARBA" id="ARBA00022898"/>
    </source>
</evidence>
<proteinExistence type="inferred from homology"/>
<comment type="caution">
    <text evidence="10">The sequence shown here is derived from an EMBL/GenBank/DDBJ whole genome shotgun (WGS) entry which is preliminary data.</text>
</comment>
<name>A0A0H2KQG6_9MICO</name>
<protein>
    <recommendedName>
        <fullName evidence="6">Cystathionine gamma-synthase</fullName>
        <ecNumber evidence="5">2.5.1.48</ecNumber>
    </recommendedName>
    <alternativeName>
        <fullName evidence="7">O-succinylhomoserine (thiol)-lyase</fullName>
    </alternativeName>
</protein>
<dbReference type="InterPro" id="IPR000277">
    <property type="entry name" value="Cys/Met-Metab_PyrdxlP-dep_enz"/>
</dbReference>
<dbReference type="PANTHER" id="PTHR11808:SF15">
    <property type="entry name" value="CYSTATHIONINE GAMMA-LYASE"/>
    <property type="match status" value="1"/>
</dbReference>
<dbReference type="EMBL" id="JNBQ01000004">
    <property type="protein sequence ID" value="KLN35413.1"/>
    <property type="molecule type" value="Genomic_DNA"/>
</dbReference>
<dbReference type="FunFam" id="3.90.1150.10:FF:000008">
    <property type="entry name" value="Cystathionine gamma-synthase"/>
    <property type="match status" value="1"/>
</dbReference>
<feature type="modified residue" description="N6-(pyridoxal phosphate)lysine" evidence="8">
    <location>
        <position position="220"/>
    </location>
</feature>
<evidence type="ECO:0000256" key="6">
    <source>
        <dbReference type="ARBA" id="ARBA00068008"/>
    </source>
</evidence>
<dbReference type="GO" id="GO:0019343">
    <property type="term" value="P:cysteine biosynthetic process via cystathionine"/>
    <property type="evidence" value="ECO:0007669"/>
    <property type="project" value="TreeGrafter"/>
</dbReference>
<evidence type="ECO:0000256" key="9">
    <source>
        <dbReference type="RuleBase" id="RU362118"/>
    </source>
</evidence>
<dbReference type="PATRIC" id="fig|264251.5.peg.1321"/>
<dbReference type="EC" id="2.5.1.48" evidence="5"/>
<dbReference type="InterPro" id="IPR054542">
    <property type="entry name" value="Cys_met_metab_PP"/>
</dbReference>
<dbReference type="SUPFAM" id="SSF53383">
    <property type="entry name" value="PLP-dependent transferases"/>
    <property type="match status" value="1"/>
</dbReference>
<dbReference type="GO" id="GO:0004123">
    <property type="term" value="F:cystathionine gamma-lyase activity"/>
    <property type="evidence" value="ECO:0007669"/>
    <property type="project" value="TreeGrafter"/>
</dbReference>
<evidence type="ECO:0000256" key="7">
    <source>
        <dbReference type="ARBA" id="ARBA00083849"/>
    </source>
</evidence>